<sequence>MRIAQVAPLTETVPPKTYGGIERVVHYLTEELVRQGHDVTLFASGDSRTTADHVAVVRESLRCSRVPQDPIVWHQRQLNQVLQMADKFDIIHFHTGFSHFDSMRYLSTPHVTTLHGRLDLPEFQSVLEEFPDIPVVSISDSQRHPIRIANWVDTVYNGTPGENYMYQPIPEPSEYFAFLGRFSPEKGPERAIEIARRLGVKLKMAAKIDKVDVEYFAERIEPQLTDPLIEYIGEVDEAGKNKLLGGAKALLFPIDWPEPFGLVMTESMACGTPVIAFRNGSVDEVMKDGVSGYIVESVDEAVAAAANIDKISRRRCRLYFQERFDVEPMTKGYLAVYEKLLALQPTIPIPSRPGIVNPGDQPLTMETA</sequence>
<dbReference type="PANTHER" id="PTHR45947:SF3">
    <property type="entry name" value="SULFOQUINOVOSYL TRANSFERASE SQD2"/>
    <property type="match status" value="1"/>
</dbReference>
<gene>
    <name evidence="3" type="primary">pimA</name>
    <name evidence="3" type="ORF">EC9_18460</name>
</gene>
<dbReference type="GO" id="GO:0016757">
    <property type="term" value="F:glycosyltransferase activity"/>
    <property type="evidence" value="ECO:0007669"/>
    <property type="project" value="UniProtKB-KW"/>
</dbReference>
<dbReference type="PANTHER" id="PTHR45947">
    <property type="entry name" value="SULFOQUINOVOSYL TRANSFERASE SQD2"/>
    <property type="match status" value="1"/>
</dbReference>
<dbReference type="InterPro" id="IPR001296">
    <property type="entry name" value="Glyco_trans_1"/>
</dbReference>
<feature type="domain" description="Glycosyltransferase subfamily 4-like N-terminal" evidence="2">
    <location>
        <begin position="18"/>
        <end position="119"/>
    </location>
</feature>
<keyword evidence="3" id="KW-0808">Transferase</keyword>
<feature type="domain" description="Glycosyl transferase family 1" evidence="1">
    <location>
        <begin position="168"/>
        <end position="312"/>
    </location>
</feature>
<evidence type="ECO:0000313" key="4">
    <source>
        <dbReference type="Proteomes" id="UP000319557"/>
    </source>
</evidence>
<accession>A0A517LYG6</accession>
<dbReference type="SUPFAM" id="SSF53756">
    <property type="entry name" value="UDP-Glycosyltransferase/glycogen phosphorylase"/>
    <property type="match status" value="1"/>
</dbReference>
<proteinExistence type="predicted"/>
<dbReference type="InterPro" id="IPR028098">
    <property type="entry name" value="Glyco_trans_4-like_N"/>
</dbReference>
<dbReference type="Gene3D" id="3.40.50.2000">
    <property type="entry name" value="Glycogen Phosphorylase B"/>
    <property type="match status" value="2"/>
</dbReference>
<reference evidence="3 4" key="1">
    <citation type="submission" date="2019-02" db="EMBL/GenBank/DDBJ databases">
        <title>Deep-cultivation of Planctomycetes and their phenomic and genomic characterization uncovers novel biology.</title>
        <authorList>
            <person name="Wiegand S."/>
            <person name="Jogler M."/>
            <person name="Boedeker C."/>
            <person name="Pinto D."/>
            <person name="Vollmers J."/>
            <person name="Rivas-Marin E."/>
            <person name="Kohn T."/>
            <person name="Peeters S.H."/>
            <person name="Heuer A."/>
            <person name="Rast P."/>
            <person name="Oberbeckmann S."/>
            <person name="Bunk B."/>
            <person name="Jeske O."/>
            <person name="Meyerdierks A."/>
            <person name="Storesund J.E."/>
            <person name="Kallscheuer N."/>
            <person name="Luecker S."/>
            <person name="Lage O.M."/>
            <person name="Pohl T."/>
            <person name="Merkel B.J."/>
            <person name="Hornburger P."/>
            <person name="Mueller R.-W."/>
            <person name="Bruemmer F."/>
            <person name="Labrenz M."/>
            <person name="Spormann A.M."/>
            <person name="Op den Camp H."/>
            <person name="Overmann J."/>
            <person name="Amann R."/>
            <person name="Jetten M.S.M."/>
            <person name="Mascher T."/>
            <person name="Medema M.H."/>
            <person name="Devos D.P."/>
            <person name="Kaster A.-K."/>
            <person name="Ovreas L."/>
            <person name="Rohde M."/>
            <person name="Galperin M.Y."/>
            <person name="Jogler C."/>
        </authorList>
    </citation>
    <scope>NUCLEOTIDE SEQUENCE [LARGE SCALE GENOMIC DNA]</scope>
    <source>
        <strain evidence="3 4">EC9</strain>
    </source>
</reference>
<evidence type="ECO:0000313" key="3">
    <source>
        <dbReference type="EMBL" id="QDS87667.1"/>
    </source>
</evidence>
<keyword evidence="3" id="KW-0328">Glycosyltransferase</keyword>
<dbReference type="Pfam" id="PF00534">
    <property type="entry name" value="Glycos_transf_1"/>
    <property type="match status" value="1"/>
</dbReference>
<evidence type="ECO:0000259" key="2">
    <source>
        <dbReference type="Pfam" id="PF13439"/>
    </source>
</evidence>
<organism evidence="3 4">
    <name type="scientific">Rosistilla ulvae</name>
    <dbReference type="NCBI Taxonomy" id="1930277"/>
    <lineage>
        <taxon>Bacteria</taxon>
        <taxon>Pseudomonadati</taxon>
        <taxon>Planctomycetota</taxon>
        <taxon>Planctomycetia</taxon>
        <taxon>Pirellulales</taxon>
        <taxon>Pirellulaceae</taxon>
        <taxon>Rosistilla</taxon>
    </lineage>
</organism>
<dbReference type="RefSeq" id="WP_145344182.1">
    <property type="nucleotide sequence ID" value="NZ_CP036261.1"/>
</dbReference>
<dbReference type="CDD" id="cd03802">
    <property type="entry name" value="GT4_AviGT4-like"/>
    <property type="match status" value="1"/>
</dbReference>
<protein>
    <submittedName>
        <fullName evidence="3">GDP-mannose-dependent alpha-(1-2)-phosphatidylinositol mannosyltransferase</fullName>
    </submittedName>
</protein>
<keyword evidence="4" id="KW-1185">Reference proteome</keyword>
<dbReference type="Pfam" id="PF13439">
    <property type="entry name" value="Glyco_transf_4"/>
    <property type="match status" value="1"/>
</dbReference>
<evidence type="ECO:0000259" key="1">
    <source>
        <dbReference type="Pfam" id="PF00534"/>
    </source>
</evidence>
<dbReference type="OrthoDB" id="9795068at2"/>
<dbReference type="InterPro" id="IPR050194">
    <property type="entry name" value="Glycosyltransferase_grp1"/>
</dbReference>
<dbReference type="AlphaFoldDB" id="A0A517LYG6"/>
<name>A0A517LYG6_9BACT</name>
<dbReference type="Proteomes" id="UP000319557">
    <property type="component" value="Chromosome"/>
</dbReference>
<dbReference type="KEGG" id="ruv:EC9_18460"/>
<dbReference type="EMBL" id="CP036261">
    <property type="protein sequence ID" value="QDS87667.1"/>
    <property type="molecule type" value="Genomic_DNA"/>
</dbReference>